<evidence type="ECO:0000259" key="3">
    <source>
        <dbReference type="Pfam" id="PF13360"/>
    </source>
</evidence>
<proteinExistence type="predicted"/>
<dbReference type="InterPro" id="IPR002372">
    <property type="entry name" value="PQQ_rpt_dom"/>
</dbReference>
<feature type="region of interest" description="Disordered" evidence="1">
    <location>
        <begin position="1"/>
        <end position="63"/>
    </location>
</feature>
<organism evidence="4">
    <name type="scientific">Streptomyces tabacisoli</name>
    <dbReference type="NCBI Taxonomy" id="3156398"/>
    <lineage>
        <taxon>Bacteria</taxon>
        <taxon>Bacillati</taxon>
        <taxon>Actinomycetota</taxon>
        <taxon>Actinomycetes</taxon>
        <taxon>Kitasatosporales</taxon>
        <taxon>Streptomycetaceae</taxon>
        <taxon>Streptomyces</taxon>
    </lineage>
</organism>
<feature type="compositionally biased region" description="Pro residues" evidence="1">
    <location>
        <begin position="24"/>
        <end position="58"/>
    </location>
</feature>
<feature type="transmembrane region" description="Helical" evidence="2">
    <location>
        <begin position="67"/>
        <end position="89"/>
    </location>
</feature>
<name>A0AAU8ITE4_9ACTN</name>
<dbReference type="Pfam" id="PF13360">
    <property type="entry name" value="PQQ_2"/>
    <property type="match status" value="1"/>
</dbReference>
<dbReference type="PANTHER" id="PTHR34512">
    <property type="entry name" value="CELL SURFACE PROTEIN"/>
    <property type="match status" value="1"/>
</dbReference>
<keyword evidence="2" id="KW-1133">Transmembrane helix</keyword>
<dbReference type="EMBL" id="CP159534">
    <property type="protein sequence ID" value="XCJ71461.1"/>
    <property type="molecule type" value="Genomic_DNA"/>
</dbReference>
<dbReference type="SUPFAM" id="SSF50998">
    <property type="entry name" value="Quinoprotein alcohol dehydrogenase-like"/>
    <property type="match status" value="1"/>
</dbReference>
<dbReference type="RefSeq" id="WP_353943074.1">
    <property type="nucleotide sequence ID" value="NZ_CP159534.1"/>
</dbReference>
<dbReference type="InterPro" id="IPR011047">
    <property type="entry name" value="Quinoprotein_ADH-like_sf"/>
</dbReference>
<keyword evidence="2" id="KW-0472">Membrane</keyword>
<reference evidence="4" key="1">
    <citation type="submission" date="2024-06" db="EMBL/GenBank/DDBJ databases">
        <title>Streptomyces sp. strain HUAS MG91 genome sequences.</title>
        <authorList>
            <person name="Mo P."/>
        </authorList>
    </citation>
    <scope>NUCLEOTIDE SEQUENCE</scope>
    <source>
        <strain evidence="4">HUAS MG91</strain>
    </source>
</reference>
<gene>
    <name evidence="4" type="ORF">ABII15_16440</name>
</gene>
<accession>A0AAU8ITE4</accession>
<feature type="domain" description="Pyrrolo-quinoline quinone repeat" evidence="3">
    <location>
        <begin position="158"/>
        <end position="285"/>
    </location>
</feature>
<dbReference type="AlphaFoldDB" id="A0AAU8ITE4"/>
<sequence>MTQPPDPRPSGSTPTPQGDLFQKQPPPVGGFGPPPPPRTPPHPYAYGYPQPPSTPPSTPAGRPGAPVVRIIAAAVAAIALIIGVGVLYATSDDGGGDSPAGTAADGKRGGSDASGSVSGSGFGAPGEEKVPADPAARLAFALPAPKVAPGHVDSVVGSWLTDRTYARAGVGEIVGHDPATGRRTWTLRLPGQTCGATKDVTKDALAAVVSENGARAADGRHRACSQITLFDVNTGKKVWTKSIGTGTAVVPFEEPVLSGDTLALGGGLHGGAALDIKTGRILWQPQSGTCEDVGYAGGAQLATVRKCGGRGQEQYEVQLLDPRTGRPQWTYQLADGVRSARVLSTDPVVVGVGTGEGAAGTVTGIIPMSATGRPLSTVSLDPDAYDLGCDVGRTDGCRKIVVGNGRVYLATRRHDGGPTGTTNEIVSYGLASGRLTGDRAAGGAYQVFPLRMDGGNVLAYEDGSFDKGVRVVSIDPRSMKQTELLRTPADDRAAYAVSGMVVGLTGSEVRYSGGRLFLGKALISGPASKDHKEYTAVAFTAGSRAH</sequence>
<protein>
    <submittedName>
        <fullName evidence="4">PQQ-binding-like beta-propeller repeat protein</fullName>
    </submittedName>
</protein>
<evidence type="ECO:0000313" key="4">
    <source>
        <dbReference type="EMBL" id="XCJ71461.1"/>
    </source>
</evidence>
<keyword evidence="2" id="KW-0812">Transmembrane</keyword>
<evidence type="ECO:0000256" key="1">
    <source>
        <dbReference type="SAM" id="MobiDB-lite"/>
    </source>
</evidence>
<dbReference type="InterPro" id="IPR015943">
    <property type="entry name" value="WD40/YVTN_repeat-like_dom_sf"/>
</dbReference>
<feature type="region of interest" description="Disordered" evidence="1">
    <location>
        <begin position="92"/>
        <end position="130"/>
    </location>
</feature>
<dbReference type="Gene3D" id="2.130.10.10">
    <property type="entry name" value="YVTN repeat-like/Quinoprotein amine dehydrogenase"/>
    <property type="match status" value="2"/>
</dbReference>
<dbReference type="PANTHER" id="PTHR34512:SF30">
    <property type="entry name" value="OUTER MEMBRANE PROTEIN ASSEMBLY FACTOR BAMB"/>
    <property type="match status" value="1"/>
</dbReference>
<dbReference type="KEGG" id="stac:ABII15_16440"/>
<evidence type="ECO:0000256" key="2">
    <source>
        <dbReference type="SAM" id="Phobius"/>
    </source>
</evidence>